<name>A0A6G0XWH3_APHCR</name>
<dbReference type="SUPFAM" id="SSF53098">
    <property type="entry name" value="Ribonuclease H-like"/>
    <property type="match status" value="1"/>
</dbReference>
<gene>
    <name evidence="2" type="ORF">FWK35_00030185</name>
</gene>
<evidence type="ECO:0000259" key="1">
    <source>
        <dbReference type="Pfam" id="PF05699"/>
    </source>
</evidence>
<sequence length="84" mass="9488">MLQISSTEVRNSVSCVSLLAKKYLSIVATSVPCERLFSEGGTIISKKRNRLSSERLSQLLFLNSYFQSNPNSETLMEKLLEEEN</sequence>
<accession>A0A6G0XWH3</accession>
<dbReference type="OrthoDB" id="6619668at2759"/>
<reference evidence="2 3" key="1">
    <citation type="submission" date="2019-08" db="EMBL/GenBank/DDBJ databases">
        <title>Whole genome of Aphis craccivora.</title>
        <authorList>
            <person name="Voronova N.V."/>
            <person name="Shulinski R.S."/>
            <person name="Bandarenka Y.V."/>
            <person name="Zhorov D.G."/>
            <person name="Warner D."/>
        </authorList>
    </citation>
    <scope>NUCLEOTIDE SEQUENCE [LARGE SCALE GENOMIC DNA]</scope>
    <source>
        <strain evidence="2">180601</strain>
        <tissue evidence="2">Whole Body</tissue>
    </source>
</reference>
<comment type="caution">
    <text evidence="2">The sequence shown here is derived from an EMBL/GenBank/DDBJ whole genome shotgun (WGS) entry which is preliminary data.</text>
</comment>
<dbReference type="InterPro" id="IPR012337">
    <property type="entry name" value="RNaseH-like_sf"/>
</dbReference>
<dbReference type="GO" id="GO:0046983">
    <property type="term" value="F:protein dimerization activity"/>
    <property type="evidence" value="ECO:0007669"/>
    <property type="project" value="InterPro"/>
</dbReference>
<keyword evidence="3" id="KW-1185">Reference proteome</keyword>
<dbReference type="AlphaFoldDB" id="A0A6G0XWH3"/>
<protein>
    <submittedName>
        <fullName evidence="2">Zinc finger BED domain-containing protein 1-like</fullName>
    </submittedName>
</protein>
<proteinExistence type="predicted"/>
<evidence type="ECO:0000313" key="2">
    <source>
        <dbReference type="EMBL" id="KAF0744863.1"/>
    </source>
</evidence>
<dbReference type="Proteomes" id="UP000478052">
    <property type="component" value="Unassembled WGS sequence"/>
</dbReference>
<dbReference type="PANTHER" id="PTHR47611:SF3">
    <property type="entry name" value="HAT C-TERMINAL DIMERISATION DOMAIN-CONTAINING PROTEIN"/>
    <property type="match status" value="1"/>
</dbReference>
<evidence type="ECO:0000313" key="3">
    <source>
        <dbReference type="Proteomes" id="UP000478052"/>
    </source>
</evidence>
<feature type="domain" description="HAT C-terminal dimerisation" evidence="1">
    <location>
        <begin position="11"/>
        <end position="64"/>
    </location>
</feature>
<feature type="non-terminal residue" evidence="2">
    <location>
        <position position="84"/>
    </location>
</feature>
<dbReference type="InterPro" id="IPR008906">
    <property type="entry name" value="HATC_C_dom"/>
</dbReference>
<dbReference type="PANTHER" id="PTHR47611">
    <property type="entry name" value="HAT DIMERISATION DOMAIN, C-TERMINAL"/>
    <property type="match status" value="1"/>
</dbReference>
<organism evidence="2 3">
    <name type="scientific">Aphis craccivora</name>
    <name type="common">Cowpea aphid</name>
    <dbReference type="NCBI Taxonomy" id="307492"/>
    <lineage>
        <taxon>Eukaryota</taxon>
        <taxon>Metazoa</taxon>
        <taxon>Ecdysozoa</taxon>
        <taxon>Arthropoda</taxon>
        <taxon>Hexapoda</taxon>
        <taxon>Insecta</taxon>
        <taxon>Pterygota</taxon>
        <taxon>Neoptera</taxon>
        <taxon>Paraneoptera</taxon>
        <taxon>Hemiptera</taxon>
        <taxon>Sternorrhyncha</taxon>
        <taxon>Aphidomorpha</taxon>
        <taxon>Aphidoidea</taxon>
        <taxon>Aphididae</taxon>
        <taxon>Aphidini</taxon>
        <taxon>Aphis</taxon>
        <taxon>Aphis</taxon>
    </lineage>
</organism>
<dbReference type="Pfam" id="PF05699">
    <property type="entry name" value="Dimer_Tnp_hAT"/>
    <property type="match status" value="1"/>
</dbReference>
<dbReference type="EMBL" id="VUJU01007501">
    <property type="protein sequence ID" value="KAF0744863.1"/>
    <property type="molecule type" value="Genomic_DNA"/>
</dbReference>